<keyword evidence="6" id="KW-1185">Reference proteome</keyword>
<feature type="signal peptide" evidence="2">
    <location>
        <begin position="1"/>
        <end position="21"/>
    </location>
</feature>
<dbReference type="Pfam" id="PF00149">
    <property type="entry name" value="Metallophos"/>
    <property type="match status" value="1"/>
</dbReference>
<dbReference type="Pfam" id="PF02872">
    <property type="entry name" value="5_nucleotid_C"/>
    <property type="match status" value="1"/>
</dbReference>
<dbReference type="SUPFAM" id="SSF55816">
    <property type="entry name" value="5'-nucleotidase (syn. UDP-sugar hydrolase), C-terminal domain"/>
    <property type="match status" value="1"/>
</dbReference>
<dbReference type="PANTHER" id="PTHR11575:SF24">
    <property type="entry name" value="5'-NUCLEOTIDASE"/>
    <property type="match status" value="1"/>
</dbReference>
<dbReference type="Gene3D" id="3.90.780.10">
    <property type="entry name" value="5'-Nucleotidase, C-terminal domain"/>
    <property type="match status" value="1"/>
</dbReference>
<dbReference type="RefSeq" id="WP_101263095.1">
    <property type="nucleotide sequence ID" value="NZ_MVDD01000020.1"/>
</dbReference>
<evidence type="ECO:0000313" key="6">
    <source>
        <dbReference type="Proteomes" id="UP000233535"/>
    </source>
</evidence>
<accession>A0A2N3HS06</accession>
<feature type="domain" description="5'-Nucleotidase C-terminal" evidence="4">
    <location>
        <begin position="294"/>
        <end position="431"/>
    </location>
</feature>
<protein>
    <submittedName>
        <fullName evidence="5">Uncharacterized protein</fullName>
    </submittedName>
</protein>
<dbReference type="OrthoDB" id="9801679at2"/>
<dbReference type="Gene3D" id="3.60.21.10">
    <property type="match status" value="1"/>
</dbReference>
<dbReference type="InterPro" id="IPR006179">
    <property type="entry name" value="5_nucleotidase/apyrase"/>
</dbReference>
<dbReference type="InterPro" id="IPR029052">
    <property type="entry name" value="Metallo-depent_PP-like"/>
</dbReference>
<proteinExistence type="predicted"/>
<evidence type="ECO:0000256" key="1">
    <source>
        <dbReference type="ARBA" id="ARBA00022729"/>
    </source>
</evidence>
<dbReference type="PANTHER" id="PTHR11575">
    <property type="entry name" value="5'-NUCLEOTIDASE-RELATED"/>
    <property type="match status" value="1"/>
</dbReference>
<evidence type="ECO:0000259" key="3">
    <source>
        <dbReference type="Pfam" id="PF00149"/>
    </source>
</evidence>
<evidence type="ECO:0000256" key="2">
    <source>
        <dbReference type="SAM" id="SignalP"/>
    </source>
</evidence>
<gene>
    <name evidence="5" type="ORF">BZG02_17715</name>
</gene>
<dbReference type="AlphaFoldDB" id="A0A2N3HS06"/>
<dbReference type="GO" id="GO:0016787">
    <property type="term" value="F:hydrolase activity"/>
    <property type="evidence" value="ECO:0007669"/>
    <property type="project" value="InterPro"/>
</dbReference>
<evidence type="ECO:0000259" key="4">
    <source>
        <dbReference type="Pfam" id="PF02872"/>
    </source>
</evidence>
<reference evidence="5 6" key="1">
    <citation type="journal article" date="2017" name="Front. Microbiol.">
        <title>Labilibaculum manganireducens gen. nov., sp. nov. and Labilibaculum filiforme sp. nov., Novel Bacteroidetes Isolated from Subsurface Sediments of the Baltic Sea.</title>
        <authorList>
            <person name="Vandieken V."/>
            <person name="Marshall I.P."/>
            <person name="Niemann H."/>
            <person name="Engelen B."/>
            <person name="Cypionka H."/>
        </authorList>
    </citation>
    <scope>NUCLEOTIDE SEQUENCE [LARGE SCALE GENOMIC DNA]</scope>
    <source>
        <strain evidence="5 6">59.16B</strain>
    </source>
</reference>
<dbReference type="GO" id="GO:0009166">
    <property type="term" value="P:nucleotide catabolic process"/>
    <property type="evidence" value="ECO:0007669"/>
    <property type="project" value="InterPro"/>
</dbReference>
<evidence type="ECO:0000313" key="5">
    <source>
        <dbReference type="EMBL" id="PKQ60841.1"/>
    </source>
</evidence>
<feature type="domain" description="Calcineurin-like phosphoesterase" evidence="3">
    <location>
        <begin position="27"/>
        <end position="156"/>
    </location>
</feature>
<dbReference type="Proteomes" id="UP000233535">
    <property type="component" value="Unassembled WGS sequence"/>
</dbReference>
<dbReference type="InterPro" id="IPR004843">
    <property type="entry name" value="Calcineurin-like_PHP"/>
</dbReference>
<keyword evidence="1 2" id="KW-0732">Signal</keyword>
<feature type="chain" id="PRO_5014943529" evidence="2">
    <location>
        <begin position="22"/>
        <end position="475"/>
    </location>
</feature>
<sequence>MFRKFFLFVFLISSISLTAQKVELVYFTDAHQIFPLESADGERGGVARLKTVADKIRKTNSNTLVIHGGDLCGGVLFGGMYKGEPMIEAFNDIPVDICNFGQHEFDFGAKHTIQLLSKSKSKWFSSNLKDRDGEVFGSLPAYLLKKIGGLQIGFIGLTDAMNTSIHDDFVIQEDLFVAVSQILPKMGKLDFLVLITQTDLETNRKLLEQFPEIDLILTEEQYEYESNVFYKGSIPVVATAGNMSSVAKVSLEKNKKPLVEIIPLNQEIVAEKYLRDMELYYQKDMELQLSEKLGRLEVALSVKDGIIGESLAGNLIADAFREWHKSNVAIINGGGIRASIPIGNLSLKSVRSLLPFGNKVCLVLMKGTDLKQLLKENATNKNGQLLQVSGINYKYSRTNQEITVERNGKELDDEELLSIALNSYNLGKLKGDFEILIDESNSKAIEDFEALKAYCKKLKVIHPVLEERVILIESN</sequence>
<dbReference type="SUPFAM" id="SSF56300">
    <property type="entry name" value="Metallo-dependent phosphatases"/>
    <property type="match status" value="1"/>
</dbReference>
<dbReference type="InterPro" id="IPR008334">
    <property type="entry name" value="5'-Nucleotdase_C"/>
</dbReference>
<dbReference type="EMBL" id="MVDD01000020">
    <property type="protein sequence ID" value="PKQ60841.1"/>
    <property type="molecule type" value="Genomic_DNA"/>
</dbReference>
<name>A0A2N3HS06_9BACT</name>
<organism evidence="5 6">
    <name type="scientific">Labilibaculum filiforme</name>
    <dbReference type="NCBI Taxonomy" id="1940526"/>
    <lineage>
        <taxon>Bacteria</taxon>
        <taxon>Pseudomonadati</taxon>
        <taxon>Bacteroidota</taxon>
        <taxon>Bacteroidia</taxon>
        <taxon>Marinilabiliales</taxon>
        <taxon>Marinifilaceae</taxon>
        <taxon>Labilibaculum</taxon>
    </lineage>
</organism>
<comment type="caution">
    <text evidence="5">The sequence shown here is derived from an EMBL/GenBank/DDBJ whole genome shotgun (WGS) entry which is preliminary data.</text>
</comment>
<dbReference type="InterPro" id="IPR036907">
    <property type="entry name" value="5'-Nucleotdase_C_sf"/>
</dbReference>